<dbReference type="AlphaFoldDB" id="A0A8S3S8U6"/>
<keyword evidence="2" id="KW-1185">Reference proteome</keyword>
<organism evidence="1 2">
    <name type="scientific">Mytilus edulis</name>
    <name type="common">Blue mussel</name>
    <dbReference type="NCBI Taxonomy" id="6550"/>
    <lineage>
        <taxon>Eukaryota</taxon>
        <taxon>Metazoa</taxon>
        <taxon>Spiralia</taxon>
        <taxon>Lophotrochozoa</taxon>
        <taxon>Mollusca</taxon>
        <taxon>Bivalvia</taxon>
        <taxon>Autobranchia</taxon>
        <taxon>Pteriomorphia</taxon>
        <taxon>Mytilida</taxon>
        <taxon>Mytiloidea</taxon>
        <taxon>Mytilidae</taxon>
        <taxon>Mytilinae</taxon>
        <taxon>Mytilus</taxon>
    </lineage>
</organism>
<protein>
    <submittedName>
        <fullName evidence="1">Uncharacterized protein</fullName>
    </submittedName>
</protein>
<dbReference type="SUPFAM" id="SSF52266">
    <property type="entry name" value="SGNH hydrolase"/>
    <property type="match status" value="1"/>
</dbReference>
<dbReference type="Proteomes" id="UP000683360">
    <property type="component" value="Unassembled WGS sequence"/>
</dbReference>
<proteinExistence type="predicted"/>
<dbReference type="Gene3D" id="3.40.50.1110">
    <property type="entry name" value="SGNH hydrolase"/>
    <property type="match status" value="1"/>
</dbReference>
<dbReference type="InterPro" id="IPR036514">
    <property type="entry name" value="SGNH_hydro_sf"/>
</dbReference>
<sequence>MSTYVYGDSRARHLKEHIPMAVSKLFPGKTIGQITDLASQQLPKSGKKLLYVVGGICNLTTKLNSDASSTYEEVVYQASPSVLFDYHFQMQSGKDLLAHKDCVPIYCTVPTMSLQSWNEIRLNQRKTSYLQFENNYPQMQEELNNTINLVNQKIVQFNNHNGYLTPNIHQCINKCKRGKYWYYYNRFVDGVHPEDSVVDIWAHQINSAIIENHKRLIRCENARHRYRQIFTNADNMNLKVRVSRR</sequence>
<dbReference type="EMBL" id="CAJPWZ010001349">
    <property type="protein sequence ID" value="CAG2213378.1"/>
    <property type="molecule type" value="Genomic_DNA"/>
</dbReference>
<name>A0A8S3S8U6_MYTED</name>
<dbReference type="OrthoDB" id="10303912at2759"/>
<comment type="caution">
    <text evidence="1">The sequence shown here is derived from an EMBL/GenBank/DDBJ whole genome shotgun (WGS) entry which is preliminary data.</text>
</comment>
<evidence type="ECO:0000313" key="1">
    <source>
        <dbReference type="EMBL" id="CAG2213378.1"/>
    </source>
</evidence>
<reference evidence="1" key="1">
    <citation type="submission" date="2021-03" db="EMBL/GenBank/DDBJ databases">
        <authorList>
            <person name="Bekaert M."/>
        </authorList>
    </citation>
    <scope>NUCLEOTIDE SEQUENCE</scope>
</reference>
<evidence type="ECO:0000313" key="2">
    <source>
        <dbReference type="Proteomes" id="UP000683360"/>
    </source>
</evidence>
<gene>
    <name evidence="1" type="ORF">MEDL_27254</name>
</gene>
<accession>A0A8S3S8U6</accession>